<dbReference type="EMBL" id="JACHHB010000017">
    <property type="protein sequence ID" value="MBB5174806.1"/>
    <property type="molecule type" value="Genomic_DNA"/>
</dbReference>
<dbReference type="AlphaFoldDB" id="A0A840QTE1"/>
<dbReference type="RefSeq" id="WP_184665212.1">
    <property type="nucleotide sequence ID" value="NZ_JACHHB010000017.1"/>
</dbReference>
<dbReference type="NCBIfam" id="TIGR04391">
    <property type="entry name" value="CcmD_alt_fam"/>
    <property type="match status" value="1"/>
</dbReference>
<accession>A0A840QTE1</accession>
<dbReference type="InterPro" id="IPR030888">
    <property type="entry name" value="Put_ccm"/>
</dbReference>
<protein>
    <submittedName>
        <fullName evidence="2">CcmD family protein</fullName>
    </submittedName>
</protein>
<keyword evidence="1" id="KW-0812">Transmembrane</keyword>
<feature type="transmembrane region" description="Helical" evidence="1">
    <location>
        <begin position="6"/>
        <end position="23"/>
    </location>
</feature>
<organism evidence="2 3">
    <name type="scientific">Texcoconibacillus texcoconensis</name>
    <dbReference type="NCBI Taxonomy" id="1095777"/>
    <lineage>
        <taxon>Bacteria</taxon>
        <taxon>Bacillati</taxon>
        <taxon>Bacillota</taxon>
        <taxon>Bacilli</taxon>
        <taxon>Bacillales</taxon>
        <taxon>Bacillaceae</taxon>
        <taxon>Texcoconibacillus</taxon>
    </lineage>
</organism>
<sequence>MSYLFAAYTIIWLLIASYVFVLGKRQKAAAKELSFMKEMLDD</sequence>
<gene>
    <name evidence="2" type="ORF">HNQ41_003029</name>
</gene>
<reference evidence="2 3" key="1">
    <citation type="submission" date="2020-08" db="EMBL/GenBank/DDBJ databases">
        <title>Genomic Encyclopedia of Type Strains, Phase IV (KMG-IV): sequencing the most valuable type-strain genomes for metagenomic binning, comparative biology and taxonomic classification.</title>
        <authorList>
            <person name="Goeker M."/>
        </authorList>
    </citation>
    <scope>NUCLEOTIDE SEQUENCE [LARGE SCALE GENOMIC DNA]</scope>
    <source>
        <strain evidence="2 3">DSM 24696</strain>
    </source>
</reference>
<evidence type="ECO:0000256" key="1">
    <source>
        <dbReference type="SAM" id="Phobius"/>
    </source>
</evidence>
<keyword evidence="1" id="KW-0472">Membrane</keyword>
<dbReference type="Proteomes" id="UP000551878">
    <property type="component" value="Unassembled WGS sequence"/>
</dbReference>
<name>A0A840QTE1_9BACI</name>
<comment type="caution">
    <text evidence="2">The sequence shown here is derived from an EMBL/GenBank/DDBJ whole genome shotgun (WGS) entry which is preliminary data.</text>
</comment>
<keyword evidence="3" id="KW-1185">Reference proteome</keyword>
<evidence type="ECO:0000313" key="3">
    <source>
        <dbReference type="Proteomes" id="UP000551878"/>
    </source>
</evidence>
<keyword evidence="1" id="KW-1133">Transmembrane helix</keyword>
<evidence type="ECO:0000313" key="2">
    <source>
        <dbReference type="EMBL" id="MBB5174806.1"/>
    </source>
</evidence>
<proteinExistence type="predicted"/>